<sequence>MKENNKEQERFVAYITKQQCVNEAASVTDFLRKYAFRYHNSAFISSDPVQFPHRYHRKEDIEISGFLTAYLSFGARPQILKAAERLDAVMQHNPLVYVLSKDWKSDFCGEESFYRTVSKNKMGELFHWLHGIYTKYGCMEAALMACQEGSPIQRLCRLLGVSDKAPQKKLNMFLRWMIRRDSEVDFGIWTSFSPCDLLIPLDIHVCEVAHRLHLTRSKSYTLNNAKAITRALAEVFPDDPCLGDFALFGYGINDGK</sequence>
<organism evidence="1 2">
    <name type="scientific">Phocaeicola massiliensis B84634 = Timone 84634 = DSM 17679 = JCM 13223</name>
    <dbReference type="NCBI Taxonomy" id="1121098"/>
    <lineage>
        <taxon>Bacteria</taxon>
        <taxon>Pseudomonadati</taxon>
        <taxon>Bacteroidota</taxon>
        <taxon>Bacteroidia</taxon>
        <taxon>Bacteroidales</taxon>
        <taxon>Bacteroidaceae</taxon>
        <taxon>Phocaeicola</taxon>
    </lineage>
</organism>
<gene>
    <name evidence="1" type="ORF">HMPREF1534_00452</name>
</gene>
<keyword evidence="2" id="KW-1185">Reference proteome</keyword>
<reference evidence="1 2" key="1">
    <citation type="submission" date="2013-04" db="EMBL/GenBank/DDBJ databases">
        <title>The Genome Sequence of Bacteroides massiliensis DSM 17679.</title>
        <authorList>
            <consortium name="The Broad Institute Genomics Platform"/>
            <person name="Earl A."/>
            <person name="Ward D."/>
            <person name="Feldgarden M."/>
            <person name="Gevers D."/>
            <person name="Martens E."/>
            <person name="Fenner L."/>
            <person name="Roux V."/>
            <person name="Mallet M.N."/>
            <person name="Raoult D."/>
            <person name="Walker B."/>
            <person name="Young S."/>
            <person name="Zeng Q."/>
            <person name="Gargeya S."/>
            <person name="Fitzgerald M."/>
            <person name="Haas B."/>
            <person name="Abouelleil A."/>
            <person name="Allen A.W."/>
            <person name="Alvarado L."/>
            <person name="Arachchi H.M."/>
            <person name="Berlin A.M."/>
            <person name="Chapman S.B."/>
            <person name="Gainer-Dewar J."/>
            <person name="Goldberg J."/>
            <person name="Griggs A."/>
            <person name="Gujja S."/>
            <person name="Hansen M."/>
            <person name="Howarth C."/>
            <person name="Imamovic A."/>
            <person name="Ireland A."/>
            <person name="Larimer J."/>
            <person name="McCowan C."/>
            <person name="Murphy C."/>
            <person name="Pearson M."/>
            <person name="Poon T.W."/>
            <person name="Priest M."/>
            <person name="Roberts A."/>
            <person name="Saif S."/>
            <person name="Shea T."/>
            <person name="Sisk P."/>
            <person name="Sykes S."/>
            <person name="Wortman J."/>
            <person name="Nusbaum C."/>
            <person name="Birren B."/>
        </authorList>
    </citation>
    <scope>NUCLEOTIDE SEQUENCE [LARGE SCALE GENOMIC DNA]</scope>
    <source>
        <strain evidence="2">B84634 / Timone 84634 / DSM 17679 / JCM 13223</strain>
    </source>
</reference>
<dbReference type="GeneID" id="60063475"/>
<dbReference type="STRING" id="1121098.HMPREF1534_00452"/>
<dbReference type="InterPro" id="IPR014127">
    <property type="entry name" value="CHP02757"/>
</dbReference>
<name>U6RNA1_9BACT</name>
<proteinExistence type="predicted"/>
<dbReference type="PATRIC" id="fig|1121098.3.peg.457"/>
<dbReference type="AlphaFoldDB" id="U6RNA1"/>
<evidence type="ECO:0000313" key="2">
    <source>
        <dbReference type="Proteomes" id="UP000017831"/>
    </source>
</evidence>
<dbReference type="EMBL" id="AQHY01000006">
    <property type="protein sequence ID" value="EOA58074.1"/>
    <property type="molecule type" value="Genomic_DNA"/>
</dbReference>
<dbReference type="OrthoDB" id="9773332at2"/>
<dbReference type="eggNOG" id="COG0177">
    <property type="taxonomic scope" value="Bacteria"/>
</dbReference>
<dbReference type="Pfam" id="PF09674">
    <property type="entry name" value="DUF2400"/>
    <property type="match status" value="2"/>
</dbReference>
<comment type="caution">
    <text evidence="1">The sequence shown here is derived from an EMBL/GenBank/DDBJ whole genome shotgun (WGS) entry which is preliminary data.</text>
</comment>
<dbReference type="NCBIfam" id="TIGR02757">
    <property type="entry name" value="TIGR02757 family protein"/>
    <property type="match status" value="1"/>
</dbReference>
<protein>
    <submittedName>
        <fullName evidence="1">TIGR02757 family protein</fullName>
    </submittedName>
</protein>
<accession>U6RNA1</accession>
<dbReference type="HOGENOM" id="CLU_064298_0_0_10"/>
<dbReference type="Proteomes" id="UP000017831">
    <property type="component" value="Unassembled WGS sequence"/>
</dbReference>
<evidence type="ECO:0000313" key="1">
    <source>
        <dbReference type="EMBL" id="EOA58074.1"/>
    </source>
</evidence>
<dbReference type="RefSeq" id="WP_005936550.1">
    <property type="nucleotide sequence ID" value="NZ_KB890320.1"/>
</dbReference>